<comment type="caution">
    <text evidence="2">The sequence shown here is derived from an EMBL/GenBank/DDBJ whole genome shotgun (WGS) entry which is preliminary data.</text>
</comment>
<evidence type="ECO:0000313" key="2">
    <source>
        <dbReference type="EMBL" id="MDT4286061.1"/>
    </source>
</evidence>
<dbReference type="Proteomes" id="UP001269271">
    <property type="component" value="Unassembled WGS sequence"/>
</dbReference>
<dbReference type="InterPro" id="IPR029261">
    <property type="entry name" value="Transposase_Znf"/>
</dbReference>
<dbReference type="PANTHER" id="PTHR33498">
    <property type="entry name" value="TRANSPOSASE FOR INSERTION SEQUENCE ELEMENT IS1557"/>
    <property type="match status" value="1"/>
</dbReference>
<name>A0ABU3IES9_STAHA</name>
<feature type="domain" description="Transposase IS204/IS1001/IS1096/IS1165 zinc-finger" evidence="1">
    <location>
        <begin position="42"/>
        <end position="92"/>
    </location>
</feature>
<protein>
    <submittedName>
        <fullName evidence="2">Transposase family protein</fullName>
    </submittedName>
</protein>
<proteinExistence type="predicted"/>
<evidence type="ECO:0000313" key="3">
    <source>
        <dbReference type="Proteomes" id="UP001269271"/>
    </source>
</evidence>
<gene>
    <name evidence="2" type="ORF">RO950_03370</name>
</gene>
<accession>A0ABU3IES9</accession>
<dbReference type="EMBL" id="JAVSOO010000005">
    <property type="protein sequence ID" value="MDT4286061.1"/>
    <property type="molecule type" value="Genomic_DNA"/>
</dbReference>
<sequence>MCKSILNTLRIKDKNLNFSDEVIEKKHKGRMSLFYYAELTYQPTHCENCSTKNENFSIVKNGKKTSTITLLKIMEMPAYLELQKQRFYCKSCDSHFTAKSNIVDAH</sequence>
<reference evidence="2 3" key="1">
    <citation type="submission" date="2023-08" db="EMBL/GenBank/DDBJ databases">
        <title>Genomic surveillance of Staphylococcus haemolyticus neonatal outbreak in southern France.</title>
        <authorList>
            <person name="Magnan C."/>
            <person name="Morsli M."/>
            <person name="Thiery B."/>
            <person name="Salipante F."/>
            <person name="Attar J."/>
            <person name="Massimo D.M."/>
            <person name="Ory J."/>
            <person name="Pantel A."/>
            <person name="Lavigne J.-P."/>
        </authorList>
    </citation>
    <scope>NUCLEOTIDE SEQUENCE [LARGE SCALE GENOMIC DNA]</scope>
    <source>
        <strain evidence="2 3">NSH026</strain>
    </source>
</reference>
<organism evidence="2 3">
    <name type="scientific">Staphylococcus haemolyticus</name>
    <dbReference type="NCBI Taxonomy" id="1283"/>
    <lineage>
        <taxon>Bacteria</taxon>
        <taxon>Bacillati</taxon>
        <taxon>Bacillota</taxon>
        <taxon>Bacilli</taxon>
        <taxon>Bacillales</taxon>
        <taxon>Staphylococcaceae</taxon>
        <taxon>Staphylococcus</taxon>
    </lineage>
</organism>
<keyword evidence="3" id="KW-1185">Reference proteome</keyword>
<dbReference type="PANTHER" id="PTHR33498:SF1">
    <property type="entry name" value="TRANSPOSASE FOR INSERTION SEQUENCE ELEMENT IS1557"/>
    <property type="match status" value="1"/>
</dbReference>
<dbReference type="InterPro" id="IPR047951">
    <property type="entry name" value="Transpos_ISL3"/>
</dbReference>
<dbReference type="Pfam" id="PF14690">
    <property type="entry name" value="Zn_ribbon_ISL3"/>
    <property type="match status" value="1"/>
</dbReference>
<feature type="non-terminal residue" evidence="2">
    <location>
        <position position="106"/>
    </location>
</feature>
<dbReference type="RefSeq" id="WP_181963467.1">
    <property type="nucleotide sequence ID" value="NZ_CUCN01000004.1"/>
</dbReference>
<evidence type="ECO:0000259" key="1">
    <source>
        <dbReference type="Pfam" id="PF14690"/>
    </source>
</evidence>